<comment type="caution">
    <text evidence="2">The sequence shown here is derived from an EMBL/GenBank/DDBJ whole genome shotgun (WGS) entry which is preliminary data.</text>
</comment>
<evidence type="ECO:0008006" key="4">
    <source>
        <dbReference type="Google" id="ProtNLM"/>
    </source>
</evidence>
<dbReference type="Gene3D" id="2.60.40.10">
    <property type="entry name" value="Immunoglobulins"/>
    <property type="match status" value="1"/>
</dbReference>
<gene>
    <name evidence="2" type="ORF">ACFQKB_29460</name>
</gene>
<dbReference type="RefSeq" id="WP_378063736.1">
    <property type="nucleotide sequence ID" value="NZ_JBHSXS010000022.1"/>
</dbReference>
<feature type="region of interest" description="Disordered" evidence="1">
    <location>
        <begin position="1"/>
        <end position="57"/>
    </location>
</feature>
<reference evidence="3" key="1">
    <citation type="journal article" date="2019" name="Int. J. Syst. Evol. Microbiol.">
        <title>The Global Catalogue of Microorganisms (GCM) 10K type strain sequencing project: providing services to taxonomists for standard genome sequencing and annotation.</title>
        <authorList>
            <consortium name="The Broad Institute Genomics Platform"/>
            <consortium name="The Broad Institute Genome Sequencing Center for Infectious Disease"/>
            <person name="Wu L."/>
            <person name="Ma J."/>
        </authorList>
    </citation>
    <scope>NUCLEOTIDE SEQUENCE [LARGE SCALE GENOMIC DNA]</scope>
    <source>
        <strain evidence="3">JCM 3369</strain>
    </source>
</reference>
<protein>
    <recommendedName>
        <fullName evidence="4">DUF11 domain-containing protein</fullName>
    </recommendedName>
</protein>
<dbReference type="InterPro" id="IPR013783">
    <property type="entry name" value="Ig-like_fold"/>
</dbReference>
<feature type="compositionally biased region" description="Basic and acidic residues" evidence="1">
    <location>
        <begin position="163"/>
        <end position="221"/>
    </location>
</feature>
<feature type="compositionally biased region" description="Low complexity" evidence="1">
    <location>
        <begin position="43"/>
        <end position="57"/>
    </location>
</feature>
<accession>A0ABW2CQK9</accession>
<feature type="non-terminal residue" evidence="2">
    <location>
        <position position="1"/>
    </location>
</feature>
<keyword evidence="3" id="KW-1185">Reference proteome</keyword>
<feature type="region of interest" description="Disordered" evidence="1">
    <location>
        <begin position="161"/>
        <end position="221"/>
    </location>
</feature>
<proteinExistence type="predicted"/>
<evidence type="ECO:0000313" key="3">
    <source>
        <dbReference type="Proteomes" id="UP001596380"/>
    </source>
</evidence>
<dbReference type="Proteomes" id="UP001596380">
    <property type="component" value="Unassembled WGS sequence"/>
</dbReference>
<organism evidence="2 3">
    <name type="scientific">Actinomadura yumaensis</name>
    <dbReference type="NCBI Taxonomy" id="111807"/>
    <lineage>
        <taxon>Bacteria</taxon>
        <taxon>Bacillati</taxon>
        <taxon>Actinomycetota</taxon>
        <taxon>Actinomycetes</taxon>
        <taxon>Streptosporangiales</taxon>
        <taxon>Thermomonosporaceae</taxon>
        <taxon>Actinomadura</taxon>
    </lineage>
</organism>
<feature type="compositionally biased region" description="Pro residues" evidence="1">
    <location>
        <begin position="10"/>
        <end position="21"/>
    </location>
</feature>
<name>A0ABW2CQK9_9ACTN</name>
<sequence length="221" mass="22945">AGAALLAPGPDAPAAPVPPGTPEDVSVPPGAAHVLPAGTGNVAARGKPGPRGRTAPAPRVEFRYSAPEVADAGDTVTWKWTIRNRGTDPVDKVVLDHRLTPRLKTEKVTTPCKPVQRTIRCDYGALRPGQVKKGALTAKIPANASGSVQIHGRVTWQLAKKAVAPDKPMDPGKPAPETKPENDTKPTTDSKPAQDSKPTTDSKPADTGKPAQDDSSAKPPA</sequence>
<evidence type="ECO:0000256" key="1">
    <source>
        <dbReference type="SAM" id="MobiDB-lite"/>
    </source>
</evidence>
<dbReference type="EMBL" id="JBHSXS010000022">
    <property type="protein sequence ID" value="MFC6883919.1"/>
    <property type="molecule type" value="Genomic_DNA"/>
</dbReference>
<evidence type="ECO:0000313" key="2">
    <source>
        <dbReference type="EMBL" id="MFC6883919.1"/>
    </source>
</evidence>